<dbReference type="InterPro" id="IPR015590">
    <property type="entry name" value="Aldehyde_DH_dom"/>
</dbReference>
<dbReference type="Proteomes" id="UP001156691">
    <property type="component" value="Unassembled WGS sequence"/>
</dbReference>
<sequence length="473" mass="49912">MIFKLLIDGRSVAGDASAPVINPATEQVLAECPRASEAQLNQAVAAAKAAFPGWAATPIDERRGILKATADRIDAHADELARLLTKEQGKPIGSAKHELRFLAHALRTHAGYELPFEVMKNGAGHRIEVRRKPLGVAALILPWNYPMALLGFKLPFALLAGNTVVTKPAPTTPLTTLRLGELIADLLPAGVLNVIADANDLGDALVRHPDVHKVAFTGSAVTGRKVMANASATLKRFSLELGGNDAAIVLEDADPKAVAPKVFASAFGNSGQVCIAIKRLYVHDVIYDAMCTELATLADAAIVGDGSEQGTTHGPLQNKAQFNKVLEILDDARKHGTVIAGGTIPDRPGYFLRPTIVRDIAEGTRLVDEEQFGPVLPVIRFSSNEDALARANNSPYGLGGSVWSANVERARALAERMDAGTVGINQHAGIDADVPLAGAKQSGIGTELGQDGLLEFTQLKVLASPSPQKPDPA</sequence>
<feature type="active site" evidence="2">
    <location>
        <position position="240"/>
    </location>
</feature>
<dbReference type="PROSITE" id="PS00687">
    <property type="entry name" value="ALDEHYDE_DEHYDR_GLU"/>
    <property type="match status" value="1"/>
</dbReference>
<evidence type="ECO:0000259" key="4">
    <source>
        <dbReference type="Pfam" id="PF00171"/>
    </source>
</evidence>
<dbReference type="InterPro" id="IPR016161">
    <property type="entry name" value="Ald_DH/histidinol_DH"/>
</dbReference>
<accession>A0ABQ5WAU9</accession>
<keyword evidence="6" id="KW-1185">Reference proteome</keyword>
<dbReference type="InterPro" id="IPR016160">
    <property type="entry name" value="Ald_DH_CS_CYS"/>
</dbReference>
<dbReference type="Pfam" id="PF00171">
    <property type="entry name" value="Aldedh"/>
    <property type="match status" value="1"/>
</dbReference>
<evidence type="ECO:0000313" key="6">
    <source>
        <dbReference type="Proteomes" id="UP001156691"/>
    </source>
</evidence>
<dbReference type="CDD" id="cd07106">
    <property type="entry name" value="ALDH_AldA-AAD23400"/>
    <property type="match status" value="1"/>
</dbReference>
<dbReference type="InterPro" id="IPR044086">
    <property type="entry name" value="LUC3-like"/>
</dbReference>
<dbReference type="InterPro" id="IPR029510">
    <property type="entry name" value="Ald_DH_CS_GLU"/>
</dbReference>
<organism evidence="5 6">
    <name type="scientific">Devosia nitrariae</name>
    <dbReference type="NCBI Taxonomy" id="2071872"/>
    <lineage>
        <taxon>Bacteria</taxon>
        <taxon>Pseudomonadati</taxon>
        <taxon>Pseudomonadota</taxon>
        <taxon>Alphaproteobacteria</taxon>
        <taxon>Hyphomicrobiales</taxon>
        <taxon>Devosiaceae</taxon>
        <taxon>Devosia</taxon>
    </lineage>
</organism>
<comment type="caution">
    <text evidence="5">The sequence shown here is derived from an EMBL/GenBank/DDBJ whole genome shotgun (WGS) entry which is preliminary data.</text>
</comment>
<dbReference type="InterPro" id="IPR016163">
    <property type="entry name" value="Ald_DH_C"/>
</dbReference>
<dbReference type="RefSeq" id="WP_284342608.1">
    <property type="nucleotide sequence ID" value="NZ_BSNS01000023.1"/>
</dbReference>
<dbReference type="InterPro" id="IPR016162">
    <property type="entry name" value="Ald_DH_N"/>
</dbReference>
<evidence type="ECO:0000256" key="1">
    <source>
        <dbReference type="ARBA" id="ARBA00023002"/>
    </source>
</evidence>
<evidence type="ECO:0000313" key="5">
    <source>
        <dbReference type="EMBL" id="GLQ57212.1"/>
    </source>
</evidence>
<gene>
    <name evidence="5" type="ORF">GCM10010862_44710</name>
</gene>
<dbReference type="SUPFAM" id="SSF53720">
    <property type="entry name" value="ALDH-like"/>
    <property type="match status" value="1"/>
</dbReference>
<evidence type="ECO:0000256" key="3">
    <source>
        <dbReference type="RuleBase" id="RU003345"/>
    </source>
</evidence>
<dbReference type="Gene3D" id="3.40.605.10">
    <property type="entry name" value="Aldehyde Dehydrogenase, Chain A, domain 1"/>
    <property type="match status" value="1"/>
</dbReference>
<reference evidence="6" key="1">
    <citation type="journal article" date="2019" name="Int. J. Syst. Evol. Microbiol.">
        <title>The Global Catalogue of Microorganisms (GCM) 10K type strain sequencing project: providing services to taxonomists for standard genome sequencing and annotation.</title>
        <authorList>
            <consortium name="The Broad Institute Genomics Platform"/>
            <consortium name="The Broad Institute Genome Sequencing Center for Infectious Disease"/>
            <person name="Wu L."/>
            <person name="Ma J."/>
        </authorList>
    </citation>
    <scope>NUCLEOTIDE SEQUENCE [LARGE SCALE GENOMIC DNA]</scope>
    <source>
        <strain evidence="6">NBRC 112416</strain>
    </source>
</reference>
<comment type="similarity">
    <text evidence="3">Belongs to the aldehyde dehydrogenase family.</text>
</comment>
<feature type="domain" description="Aldehyde dehydrogenase" evidence="4">
    <location>
        <begin position="17"/>
        <end position="461"/>
    </location>
</feature>
<proteinExistence type="inferred from homology"/>
<keyword evidence="1 3" id="KW-0560">Oxidoreductase</keyword>
<dbReference type="PANTHER" id="PTHR11699">
    <property type="entry name" value="ALDEHYDE DEHYDROGENASE-RELATED"/>
    <property type="match status" value="1"/>
</dbReference>
<evidence type="ECO:0000256" key="2">
    <source>
        <dbReference type="PROSITE-ProRule" id="PRU10007"/>
    </source>
</evidence>
<name>A0ABQ5WAU9_9HYPH</name>
<protein>
    <submittedName>
        <fullName evidence="5">Aldehyde dehydrogenase</fullName>
    </submittedName>
</protein>
<dbReference type="PROSITE" id="PS00070">
    <property type="entry name" value="ALDEHYDE_DEHYDR_CYS"/>
    <property type="match status" value="1"/>
</dbReference>
<dbReference type="Gene3D" id="3.40.309.10">
    <property type="entry name" value="Aldehyde Dehydrogenase, Chain A, domain 2"/>
    <property type="match status" value="1"/>
</dbReference>
<dbReference type="EMBL" id="BSNS01000023">
    <property type="protein sequence ID" value="GLQ57212.1"/>
    <property type="molecule type" value="Genomic_DNA"/>
</dbReference>